<reference evidence="1 2" key="1">
    <citation type="submission" date="2015-11" db="EMBL/GenBank/DDBJ databases">
        <title>Draft Genome Sequence of the Strain BR 10303 (Bradyrhizobium sp.) isolated from nodules of Centrolobium paraense.</title>
        <authorList>
            <person name="Zelli J.E."/>
            <person name="Simoes-Araujo J.L."/>
            <person name="Barauna A.C."/>
            <person name="Silva K."/>
        </authorList>
    </citation>
    <scope>NUCLEOTIDE SEQUENCE [LARGE SCALE GENOMIC DNA]</scope>
    <source>
        <strain evidence="1 2">BR 10303</strain>
    </source>
</reference>
<accession>A0A109K4A8</accession>
<dbReference type="EMBL" id="LNCU01000019">
    <property type="protein sequence ID" value="KWV60468.1"/>
    <property type="molecule type" value="Genomic_DNA"/>
</dbReference>
<keyword evidence="2" id="KW-1185">Reference proteome</keyword>
<proteinExistence type="predicted"/>
<evidence type="ECO:0000313" key="2">
    <source>
        <dbReference type="Proteomes" id="UP000057737"/>
    </source>
</evidence>
<dbReference type="RefSeq" id="WP_066500500.1">
    <property type="nucleotide sequence ID" value="NZ_LNCU01000019.1"/>
</dbReference>
<dbReference type="AlphaFoldDB" id="A0A109K4A8"/>
<dbReference type="OrthoDB" id="226361at2"/>
<protein>
    <submittedName>
        <fullName evidence="1">Uncharacterized protein</fullName>
    </submittedName>
</protein>
<dbReference type="Proteomes" id="UP000057737">
    <property type="component" value="Unassembled WGS sequence"/>
</dbReference>
<name>A0A109K4A8_9BRAD</name>
<evidence type="ECO:0000313" key="1">
    <source>
        <dbReference type="EMBL" id="KWV60468.1"/>
    </source>
</evidence>
<comment type="caution">
    <text evidence="1">The sequence shown here is derived from an EMBL/GenBank/DDBJ whole genome shotgun (WGS) entry which is preliminary data.</text>
</comment>
<gene>
    <name evidence="1" type="ORF">AS156_29250</name>
</gene>
<sequence>MTDWIFEAPAGLKDFRNPIDWHRAMEKEARDIIAILAASSLGVESPTDDQIEAERDTLAYVDPTRTAPPAGAETLPIQPWNGFPRAVSRRAPWPDYPPADGDPDGNYRAVEHLGEEDHPAGVFIDRHDRVLHLPVRDRQDEYLEWAARRDEQGRITKITFVAEGYDYFSELFAHDEGRALELYKDFTGLPDLKADDLRAKDGIYRRLKNGTTKAVVEPGGFNPRNRYNINPGIVHLSHRANSLGAEVNLAGVSGIIRKKADGTRLDGSDAEKLLCCNRGGNPNRNSDPLISQQAYAQVLQSYRYTLANPVGLYIAGIEDTGLLLPDNSTKVPREWWRVVRGADLWDASASRVLRLELEVPAKEKLTIQDLLVGGNKVLFPGQVAELLSVHLFVTRWKRSDASVGPEVKCDATCCRKGAQLELSDGSCSDGFRPAFPDLLPANAAVAVSTVKPASKTMSAIQPRSVVR</sequence>
<organism evidence="1 2">
    <name type="scientific">Bradyrhizobium macuxiense</name>
    <dbReference type="NCBI Taxonomy" id="1755647"/>
    <lineage>
        <taxon>Bacteria</taxon>
        <taxon>Pseudomonadati</taxon>
        <taxon>Pseudomonadota</taxon>
        <taxon>Alphaproteobacteria</taxon>
        <taxon>Hyphomicrobiales</taxon>
        <taxon>Nitrobacteraceae</taxon>
        <taxon>Bradyrhizobium</taxon>
    </lineage>
</organism>